<name>A0A4P6Q261_9ACTN</name>
<keyword evidence="7" id="KW-1185">Reference proteome</keyword>
<evidence type="ECO:0000256" key="3">
    <source>
        <dbReference type="RuleBase" id="RU000363"/>
    </source>
</evidence>
<dbReference type="EMBL" id="CP036455">
    <property type="protein sequence ID" value="QBI52697.1"/>
    <property type="molecule type" value="Genomic_DNA"/>
</dbReference>
<feature type="domain" description="Ketoreductase" evidence="5">
    <location>
        <begin position="9"/>
        <end position="208"/>
    </location>
</feature>
<dbReference type="InterPro" id="IPR057326">
    <property type="entry name" value="KR_dom"/>
</dbReference>
<dbReference type="Proteomes" id="UP000292235">
    <property type="component" value="Chromosome"/>
</dbReference>
<dbReference type="OrthoDB" id="9808187at2"/>
<evidence type="ECO:0000256" key="2">
    <source>
        <dbReference type="ARBA" id="ARBA00023002"/>
    </source>
</evidence>
<sequence>MADLRFDGRVAIVTGAGLGLGRAHALELGARGAKVVVSEHTEDSGDSGGEDSGSVEAAEEVAERIRSAGGAAAVSVGDITHEEGAHSLVDTAVNTYGRVDIVVNSAGVLRDRAFRNIGTDEWDTVVGLHLRGTFLVTRAAFGHMRGNGYGRIVNTASPAALFGNFGQTNFAAAKMGVIGLTKTLSIEGARYDITANAIAPLARTPLTEKMFPDFSEALLAPERVSPAVVWLAHEDCETSGEVYSVIGGRVARIFLAEGPGAELGEGTAEDLRDIWPDVNAERPYVIPRDFSEQARKHLGRAAKRGG</sequence>
<reference evidence="6 7" key="1">
    <citation type="submission" date="2019-02" db="EMBL/GenBank/DDBJ databases">
        <authorList>
            <person name="Khodamoradi S."/>
            <person name="Hahnke R.L."/>
            <person name="Kaempfer P."/>
            <person name="Schumann P."/>
            <person name="Rohde M."/>
            <person name="Steinert M."/>
            <person name="Luzhetskyy A."/>
            <person name="Wink J."/>
            <person name="Ruckert C."/>
        </authorList>
    </citation>
    <scope>NUCLEOTIDE SEQUENCE [LARGE SCALE GENOMIC DNA]</scope>
    <source>
        <strain evidence="6 7">M2</strain>
    </source>
</reference>
<evidence type="ECO:0000256" key="4">
    <source>
        <dbReference type="SAM" id="MobiDB-lite"/>
    </source>
</evidence>
<dbReference type="SUPFAM" id="SSF51735">
    <property type="entry name" value="NAD(P)-binding Rossmann-fold domains"/>
    <property type="match status" value="1"/>
</dbReference>
<dbReference type="InterPro" id="IPR036291">
    <property type="entry name" value="NAD(P)-bd_dom_sf"/>
</dbReference>
<dbReference type="RefSeq" id="WP_131097203.1">
    <property type="nucleotide sequence ID" value="NZ_CP036455.1"/>
</dbReference>
<evidence type="ECO:0000259" key="5">
    <source>
        <dbReference type="SMART" id="SM00822"/>
    </source>
</evidence>
<dbReference type="SMART" id="SM00822">
    <property type="entry name" value="PKS_KR"/>
    <property type="match status" value="1"/>
</dbReference>
<keyword evidence="2 6" id="KW-0560">Oxidoreductase</keyword>
<evidence type="ECO:0000313" key="7">
    <source>
        <dbReference type="Proteomes" id="UP000292235"/>
    </source>
</evidence>
<gene>
    <name evidence="6" type="ORF">EKD16_04445</name>
</gene>
<evidence type="ECO:0000313" key="6">
    <source>
        <dbReference type="EMBL" id="QBI52697.1"/>
    </source>
</evidence>
<dbReference type="GO" id="GO:0016491">
    <property type="term" value="F:oxidoreductase activity"/>
    <property type="evidence" value="ECO:0007669"/>
    <property type="project" value="UniProtKB-KW"/>
</dbReference>
<feature type="region of interest" description="Disordered" evidence="4">
    <location>
        <begin position="37"/>
        <end position="57"/>
    </location>
</feature>
<proteinExistence type="inferred from homology"/>
<dbReference type="Pfam" id="PF00106">
    <property type="entry name" value="adh_short"/>
    <property type="match status" value="1"/>
</dbReference>
<dbReference type="InterPro" id="IPR002347">
    <property type="entry name" value="SDR_fam"/>
</dbReference>
<organism evidence="6 7">
    <name type="scientific">Streptomonospora litoralis</name>
    <dbReference type="NCBI Taxonomy" id="2498135"/>
    <lineage>
        <taxon>Bacteria</taxon>
        <taxon>Bacillati</taxon>
        <taxon>Actinomycetota</taxon>
        <taxon>Actinomycetes</taxon>
        <taxon>Streptosporangiales</taxon>
        <taxon>Nocardiopsidaceae</taxon>
        <taxon>Streptomonospora</taxon>
    </lineage>
</organism>
<dbReference type="PRINTS" id="PR00080">
    <property type="entry name" value="SDRFAMILY"/>
</dbReference>
<dbReference type="AlphaFoldDB" id="A0A4P6Q261"/>
<evidence type="ECO:0000256" key="1">
    <source>
        <dbReference type="ARBA" id="ARBA00006484"/>
    </source>
</evidence>
<dbReference type="InterPro" id="IPR051687">
    <property type="entry name" value="Peroxisomal_Beta-Oxidation"/>
</dbReference>
<accession>A0A4P6Q261</accession>
<dbReference type="PRINTS" id="PR00081">
    <property type="entry name" value="GDHRDH"/>
</dbReference>
<dbReference type="KEGG" id="strr:EKD16_04445"/>
<comment type="similarity">
    <text evidence="1 3">Belongs to the short-chain dehydrogenases/reductases (SDR) family.</text>
</comment>
<dbReference type="EC" id="1.1.1.-" evidence="6"/>
<protein>
    <submittedName>
        <fullName evidence="6">Short-chain type dehydrogenase/reductase</fullName>
        <ecNumber evidence="6">1.1.1.-</ecNumber>
    </submittedName>
</protein>
<dbReference type="PANTHER" id="PTHR45024">
    <property type="entry name" value="DEHYDROGENASES, SHORT CHAIN"/>
    <property type="match status" value="1"/>
</dbReference>
<dbReference type="Gene3D" id="3.40.50.720">
    <property type="entry name" value="NAD(P)-binding Rossmann-like Domain"/>
    <property type="match status" value="1"/>
</dbReference>
<dbReference type="PANTHER" id="PTHR45024:SF2">
    <property type="entry name" value="SCP2 DOMAIN-CONTAINING PROTEIN"/>
    <property type="match status" value="1"/>
</dbReference>